<protein>
    <submittedName>
        <fullName evidence="3">Uncharacterized protein</fullName>
    </submittedName>
</protein>
<feature type="region of interest" description="Disordered" evidence="1">
    <location>
        <begin position="148"/>
        <end position="196"/>
    </location>
</feature>
<sequence length="264" mass="30350">MCRTQVLFTIYLLFYFSFWTNIHYPKDILLLTSLPILRCKTPIINDKATNPYPFYDPCYVELFSYHHFVQKWNHIRGSSSDIEHIEFMWVLICQFIFCPTCGKLRLELLPLAKEKYLGGSRKGLWICLISWLQRNILKSAFNNFEKDPLEVSGDENTEDSENNKSHDSSDSDDDLVDGEDVETDMDENPTHIEHLGDYSLPSHLSISPPIECDDIEPHITKSPTIILPKTPASLPIPQDIALVPEFTDPLLGLDSLFQLLPIPH</sequence>
<dbReference type="AlphaFoldDB" id="B9SXU1"/>
<keyword evidence="2" id="KW-0472">Membrane</keyword>
<dbReference type="EMBL" id="EQ974233">
    <property type="protein sequence ID" value="EEF31578.1"/>
    <property type="molecule type" value="Genomic_DNA"/>
</dbReference>
<evidence type="ECO:0000256" key="2">
    <source>
        <dbReference type="SAM" id="Phobius"/>
    </source>
</evidence>
<gene>
    <name evidence="3" type="ORF">RCOM_0877310</name>
</gene>
<organism evidence="3 4">
    <name type="scientific">Ricinus communis</name>
    <name type="common">Castor bean</name>
    <dbReference type="NCBI Taxonomy" id="3988"/>
    <lineage>
        <taxon>Eukaryota</taxon>
        <taxon>Viridiplantae</taxon>
        <taxon>Streptophyta</taxon>
        <taxon>Embryophyta</taxon>
        <taxon>Tracheophyta</taxon>
        <taxon>Spermatophyta</taxon>
        <taxon>Magnoliopsida</taxon>
        <taxon>eudicotyledons</taxon>
        <taxon>Gunneridae</taxon>
        <taxon>Pentapetalae</taxon>
        <taxon>rosids</taxon>
        <taxon>fabids</taxon>
        <taxon>Malpighiales</taxon>
        <taxon>Euphorbiaceae</taxon>
        <taxon>Acalyphoideae</taxon>
        <taxon>Acalypheae</taxon>
        <taxon>Ricinus</taxon>
    </lineage>
</organism>
<evidence type="ECO:0000256" key="1">
    <source>
        <dbReference type="SAM" id="MobiDB-lite"/>
    </source>
</evidence>
<name>B9SXU1_RICCO</name>
<evidence type="ECO:0000313" key="4">
    <source>
        <dbReference type="Proteomes" id="UP000008311"/>
    </source>
</evidence>
<keyword evidence="4" id="KW-1185">Reference proteome</keyword>
<evidence type="ECO:0000313" key="3">
    <source>
        <dbReference type="EMBL" id="EEF31578.1"/>
    </source>
</evidence>
<reference evidence="4" key="1">
    <citation type="journal article" date="2010" name="Nat. Biotechnol.">
        <title>Draft genome sequence of the oilseed species Ricinus communis.</title>
        <authorList>
            <person name="Chan A.P."/>
            <person name="Crabtree J."/>
            <person name="Zhao Q."/>
            <person name="Lorenzi H."/>
            <person name="Orvis J."/>
            <person name="Puiu D."/>
            <person name="Melake-Berhan A."/>
            <person name="Jones K.M."/>
            <person name="Redman J."/>
            <person name="Chen G."/>
            <person name="Cahoon E.B."/>
            <person name="Gedil M."/>
            <person name="Stanke M."/>
            <person name="Haas B.J."/>
            <person name="Wortman J.R."/>
            <person name="Fraser-Liggett C.M."/>
            <person name="Ravel J."/>
            <person name="Rabinowicz P.D."/>
        </authorList>
    </citation>
    <scope>NUCLEOTIDE SEQUENCE [LARGE SCALE GENOMIC DNA]</scope>
    <source>
        <strain evidence="4">cv. Hale</strain>
    </source>
</reference>
<proteinExistence type="predicted"/>
<keyword evidence="2" id="KW-1133">Transmembrane helix</keyword>
<feature type="compositionally biased region" description="Acidic residues" evidence="1">
    <location>
        <begin position="170"/>
        <end position="187"/>
    </location>
</feature>
<dbReference type="InParanoid" id="B9SXU1"/>
<dbReference type="Proteomes" id="UP000008311">
    <property type="component" value="Unassembled WGS sequence"/>
</dbReference>
<keyword evidence="2" id="KW-0812">Transmembrane</keyword>
<feature type="transmembrane region" description="Helical" evidence="2">
    <location>
        <begin position="6"/>
        <end position="24"/>
    </location>
</feature>
<accession>B9SXU1</accession>